<proteinExistence type="predicted"/>
<reference evidence="2" key="2">
    <citation type="submission" date="2024-10" db="UniProtKB">
        <authorList>
            <consortium name="EnsemblProtists"/>
        </authorList>
    </citation>
    <scope>IDENTIFICATION</scope>
</reference>
<dbReference type="EnsemblProtists" id="EOD18157">
    <property type="protein sequence ID" value="EOD18157"/>
    <property type="gene ID" value="EMIHUDRAFT_447962"/>
</dbReference>
<dbReference type="AlphaFoldDB" id="A0A0D3J3S2"/>
<dbReference type="HOGENOM" id="CLU_580668_0_0_1"/>
<name>A0A0D3J3S2_EMIH1</name>
<organism evidence="2 3">
    <name type="scientific">Emiliania huxleyi (strain CCMP1516)</name>
    <dbReference type="NCBI Taxonomy" id="280463"/>
    <lineage>
        <taxon>Eukaryota</taxon>
        <taxon>Haptista</taxon>
        <taxon>Haptophyta</taxon>
        <taxon>Prymnesiophyceae</taxon>
        <taxon>Isochrysidales</taxon>
        <taxon>Noelaerhabdaceae</taxon>
        <taxon>Emiliania</taxon>
    </lineage>
</organism>
<keyword evidence="3" id="KW-1185">Reference proteome</keyword>
<dbReference type="PaxDb" id="2903-EOD18157"/>
<evidence type="ECO:0000313" key="2">
    <source>
        <dbReference type="EnsemblProtists" id="EOD18157"/>
    </source>
</evidence>
<evidence type="ECO:0008006" key="4">
    <source>
        <dbReference type="Google" id="ProtNLM"/>
    </source>
</evidence>
<dbReference type="Proteomes" id="UP000013827">
    <property type="component" value="Unassembled WGS sequence"/>
</dbReference>
<evidence type="ECO:0000256" key="1">
    <source>
        <dbReference type="SAM" id="MobiDB-lite"/>
    </source>
</evidence>
<dbReference type="RefSeq" id="XP_005770586.1">
    <property type="nucleotide sequence ID" value="XM_005770529.1"/>
</dbReference>
<reference evidence="3" key="1">
    <citation type="journal article" date="2013" name="Nature">
        <title>Pan genome of the phytoplankton Emiliania underpins its global distribution.</title>
        <authorList>
            <person name="Read B.A."/>
            <person name="Kegel J."/>
            <person name="Klute M.J."/>
            <person name="Kuo A."/>
            <person name="Lefebvre S.C."/>
            <person name="Maumus F."/>
            <person name="Mayer C."/>
            <person name="Miller J."/>
            <person name="Monier A."/>
            <person name="Salamov A."/>
            <person name="Young J."/>
            <person name="Aguilar M."/>
            <person name="Claverie J.M."/>
            <person name="Frickenhaus S."/>
            <person name="Gonzalez K."/>
            <person name="Herman E.K."/>
            <person name="Lin Y.C."/>
            <person name="Napier J."/>
            <person name="Ogata H."/>
            <person name="Sarno A.F."/>
            <person name="Shmutz J."/>
            <person name="Schroeder D."/>
            <person name="de Vargas C."/>
            <person name="Verret F."/>
            <person name="von Dassow P."/>
            <person name="Valentin K."/>
            <person name="Van de Peer Y."/>
            <person name="Wheeler G."/>
            <person name="Dacks J.B."/>
            <person name="Delwiche C.F."/>
            <person name="Dyhrman S.T."/>
            <person name="Glockner G."/>
            <person name="John U."/>
            <person name="Richards T."/>
            <person name="Worden A.Z."/>
            <person name="Zhang X."/>
            <person name="Grigoriev I.V."/>
            <person name="Allen A.E."/>
            <person name="Bidle K."/>
            <person name="Borodovsky M."/>
            <person name="Bowler C."/>
            <person name="Brownlee C."/>
            <person name="Cock J.M."/>
            <person name="Elias M."/>
            <person name="Gladyshev V.N."/>
            <person name="Groth M."/>
            <person name="Guda C."/>
            <person name="Hadaegh A."/>
            <person name="Iglesias-Rodriguez M.D."/>
            <person name="Jenkins J."/>
            <person name="Jones B.M."/>
            <person name="Lawson T."/>
            <person name="Leese F."/>
            <person name="Lindquist E."/>
            <person name="Lobanov A."/>
            <person name="Lomsadze A."/>
            <person name="Malik S.B."/>
            <person name="Marsh M.E."/>
            <person name="Mackinder L."/>
            <person name="Mock T."/>
            <person name="Mueller-Roeber B."/>
            <person name="Pagarete A."/>
            <person name="Parker M."/>
            <person name="Probert I."/>
            <person name="Quesneville H."/>
            <person name="Raines C."/>
            <person name="Rensing S.A."/>
            <person name="Riano-Pachon D.M."/>
            <person name="Richier S."/>
            <person name="Rokitta S."/>
            <person name="Shiraiwa Y."/>
            <person name="Soanes D.M."/>
            <person name="van der Giezen M."/>
            <person name="Wahlund T.M."/>
            <person name="Williams B."/>
            <person name="Wilson W."/>
            <person name="Wolfe G."/>
            <person name="Wurch L.L."/>
        </authorList>
    </citation>
    <scope>NUCLEOTIDE SEQUENCE</scope>
</reference>
<dbReference type="GeneID" id="19046158"/>
<feature type="compositionally biased region" description="Pro residues" evidence="1">
    <location>
        <begin position="274"/>
        <end position="284"/>
    </location>
</feature>
<protein>
    <recommendedName>
        <fullName evidence="4">Pentacotripeptide-repeat region of PRORP domain-containing protein</fullName>
    </recommendedName>
</protein>
<evidence type="ECO:0000313" key="3">
    <source>
        <dbReference type="Proteomes" id="UP000013827"/>
    </source>
</evidence>
<dbReference type="KEGG" id="ehx:EMIHUDRAFT_447962"/>
<sequence>MRAVTTARRLVAWRSSLGVASSVRAAGSGALLGPMGSEAARPIPTPLADGDADDSTFGVPAQHGLGSPRGLALMTIAAAGQPGGPSAQLLAACGSAAAPALAQELSARASRESAPLPEESLGQLVLACEPGGAAVVCRAFRASERLGLTPGGRAHSSTLLRVLRLLGRLGAARMAAELYVECVLRADQASRGCRRTQAKLLTALCLGGVQAGEGGAASAVAAAAAEAVQGGGGGAALRLDPLALGAVLNVASRAADADGAAAALEAHAFGARLPPPASRLPPPASRLAAGDGPPSVRRPTELWRKLSESQRQRAVTDCLRLVELNALLDTCAAARRAPDALRLLRHSAERGFAADIISITTMLMACARDYSDWDVLVEALVLCTELVASRGIGPADAKARRALLWVHETRLCGRRHPGSREEEASGLRARRDGGIAGSERAYGAWSALAVALHVDPAMLAAESLSGGSTSV</sequence>
<feature type="region of interest" description="Disordered" evidence="1">
    <location>
        <begin position="274"/>
        <end position="297"/>
    </location>
</feature>
<accession>A0A0D3J3S2</accession>